<dbReference type="Ensembl" id="ENSPTRT00000077548.1">
    <property type="protein sequence ID" value="ENSPTRP00000085528.1"/>
    <property type="gene ID" value="ENSPTRG00000048470.1"/>
</dbReference>
<sequence length="150" mass="16750">MLKPGWGLEQGVWFLGVTTANKTDSFLFSMRLTVLSSPGLKMRVQGHPPTPPQLTQGHTSGCVDLHKVPLLSPVRHPRVHTGPQILPQAWEPTGRRVRQRRGPQTFLKGPESKYFRLCRPQILCCKTRFCCCSSKAAVDNSEVNECVVSQ</sequence>
<dbReference type="OMA" id="LCCKTRF"/>
<dbReference type="AlphaFoldDB" id="A0A2I3T8L5"/>
<protein>
    <submittedName>
        <fullName evidence="1">Uncharacterized protein</fullName>
    </submittedName>
</protein>
<dbReference type="EMBL" id="AACZ04062602">
    <property type="status" value="NOT_ANNOTATED_CDS"/>
    <property type="molecule type" value="Genomic_DNA"/>
</dbReference>
<name>A0A2I3T8L5_PANTR</name>
<dbReference type="InParanoid" id="A0A2I3T8L5"/>
<reference evidence="1 2" key="1">
    <citation type="journal article" date="2005" name="Nature">
        <title>Initial sequence of the chimpanzee genome and comparison with the human genome.</title>
        <authorList>
            <consortium name="Chimpanzee sequencing and analysis consortium"/>
        </authorList>
    </citation>
    <scope>NUCLEOTIDE SEQUENCE [LARGE SCALE GENOMIC DNA]</scope>
</reference>
<accession>A0A2I3T8L5</accession>
<evidence type="ECO:0000313" key="2">
    <source>
        <dbReference type="Proteomes" id="UP000002277"/>
    </source>
</evidence>
<proteinExistence type="predicted"/>
<organism evidence="1 2">
    <name type="scientific">Pan troglodytes</name>
    <name type="common">Chimpanzee</name>
    <dbReference type="NCBI Taxonomy" id="9598"/>
    <lineage>
        <taxon>Eukaryota</taxon>
        <taxon>Metazoa</taxon>
        <taxon>Chordata</taxon>
        <taxon>Craniata</taxon>
        <taxon>Vertebrata</taxon>
        <taxon>Euteleostomi</taxon>
        <taxon>Mammalia</taxon>
        <taxon>Eutheria</taxon>
        <taxon>Euarchontoglires</taxon>
        <taxon>Primates</taxon>
        <taxon>Haplorrhini</taxon>
        <taxon>Catarrhini</taxon>
        <taxon>Hominidae</taxon>
        <taxon>Pan</taxon>
    </lineage>
</organism>
<evidence type="ECO:0000313" key="1">
    <source>
        <dbReference type="Ensembl" id="ENSPTRP00000085528.1"/>
    </source>
</evidence>
<reference evidence="1" key="3">
    <citation type="submission" date="2025-09" db="UniProtKB">
        <authorList>
            <consortium name="Ensembl"/>
        </authorList>
    </citation>
    <scope>IDENTIFICATION</scope>
</reference>
<dbReference type="Bgee" id="ENSPTRG00000048470">
    <property type="expression patterns" value="Expressed in temporal lobe and 11 other cell types or tissues"/>
</dbReference>
<keyword evidence="2" id="KW-1185">Reference proteome</keyword>
<dbReference type="GeneTree" id="ENSGT00860000136287"/>
<dbReference type="Proteomes" id="UP000002277">
    <property type="component" value="Chromosome 11"/>
</dbReference>
<reference evidence="1" key="2">
    <citation type="submission" date="2025-08" db="UniProtKB">
        <authorList>
            <consortium name="Ensembl"/>
        </authorList>
    </citation>
    <scope>IDENTIFICATION</scope>
</reference>